<proteinExistence type="predicted"/>
<comment type="caution">
    <text evidence="1">The sequence shown here is derived from an EMBL/GenBank/DDBJ whole genome shotgun (WGS) entry which is preliminary data.</text>
</comment>
<evidence type="ECO:0000313" key="2">
    <source>
        <dbReference type="Proteomes" id="UP001062846"/>
    </source>
</evidence>
<name>A0ACC0M213_RHOML</name>
<sequence length="102" mass="11947">MFLMLNFHNFVTIKLDSTNYMLWRIQVENIVSANGFYEYLDGSVECPERHIGNDEGNLIPNTAYTMWKLINTQSLSCKAATYRTLMLEIGRHPWFYESVILC</sequence>
<reference evidence="1" key="1">
    <citation type="submission" date="2022-02" db="EMBL/GenBank/DDBJ databases">
        <title>Plant Genome Project.</title>
        <authorList>
            <person name="Zhang R.-G."/>
        </authorList>
    </citation>
    <scope>NUCLEOTIDE SEQUENCE</scope>
    <source>
        <strain evidence="1">AT1</strain>
    </source>
</reference>
<evidence type="ECO:0000313" key="1">
    <source>
        <dbReference type="EMBL" id="KAI8534885.1"/>
    </source>
</evidence>
<dbReference type="Proteomes" id="UP001062846">
    <property type="component" value="Chromosome 10"/>
</dbReference>
<keyword evidence="2" id="KW-1185">Reference proteome</keyword>
<organism evidence="1 2">
    <name type="scientific">Rhododendron molle</name>
    <name type="common">Chinese azalea</name>
    <name type="synonym">Azalea mollis</name>
    <dbReference type="NCBI Taxonomy" id="49168"/>
    <lineage>
        <taxon>Eukaryota</taxon>
        <taxon>Viridiplantae</taxon>
        <taxon>Streptophyta</taxon>
        <taxon>Embryophyta</taxon>
        <taxon>Tracheophyta</taxon>
        <taxon>Spermatophyta</taxon>
        <taxon>Magnoliopsida</taxon>
        <taxon>eudicotyledons</taxon>
        <taxon>Gunneridae</taxon>
        <taxon>Pentapetalae</taxon>
        <taxon>asterids</taxon>
        <taxon>Ericales</taxon>
        <taxon>Ericaceae</taxon>
        <taxon>Ericoideae</taxon>
        <taxon>Rhodoreae</taxon>
        <taxon>Rhododendron</taxon>
    </lineage>
</organism>
<gene>
    <name evidence="1" type="ORF">RHMOL_Rhmol10G0131600</name>
</gene>
<dbReference type="EMBL" id="CM046397">
    <property type="protein sequence ID" value="KAI8534885.1"/>
    <property type="molecule type" value="Genomic_DNA"/>
</dbReference>
<protein>
    <submittedName>
        <fullName evidence="1">Uncharacterized protein</fullName>
    </submittedName>
</protein>
<accession>A0ACC0M213</accession>